<name>A0A844G492_9BACT</name>
<protein>
    <submittedName>
        <fullName evidence="3">SGNH/GDSL hydrolase family protein</fullName>
    </submittedName>
</protein>
<dbReference type="EMBL" id="VUNS01000009">
    <property type="protein sequence ID" value="MST97328.1"/>
    <property type="molecule type" value="Genomic_DNA"/>
</dbReference>
<dbReference type="Pfam" id="PF13472">
    <property type="entry name" value="Lipase_GDSL_2"/>
    <property type="match status" value="1"/>
</dbReference>
<dbReference type="GO" id="GO:0004622">
    <property type="term" value="F:phosphatidylcholine lysophospholipase activity"/>
    <property type="evidence" value="ECO:0007669"/>
    <property type="project" value="TreeGrafter"/>
</dbReference>
<dbReference type="InterPro" id="IPR036514">
    <property type="entry name" value="SGNH_hydro_sf"/>
</dbReference>
<feature type="domain" description="SGNH hydrolase-type esterase" evidence="2">
    <location>
        <begin position="21"/>
        <end position="178"/>
    </location>
</feature>
<organism evidence="3 4">
    <name type="scientific">Victivallis lenta</name>
    <dbReference type="NCBI Taxonomy" id="2606640"/>
    <lineage>
        <taxon>Bacteria</taxon>
        <taxon>Pseudomonadati</taxon>
        <taxon>Lentisphaerota</taxon>
        <taxon>Lentisphaeria</taxon>
        <taxon>Victivallales</taxon>
        <taxon>Victivallaceae</taxon>
        <taxon>Victivallis</taxon>
    </lineage>
</organism>
<evidence type="ECO:0000256" key="1">
    <source>
        <dbReference type="SAM" id="SignalP"/>
    </source>
</evidence>
<feature type="chain" id="PRO_5032365929" evidence="1">
    <location>
        <begin position="22"/>
        <end position="236"/>
    </location>
</feature>
<dbReference type="RefSeq" id="WP_154418211.1">
    <property type="nucleotide sequence ID" value="NZ_CALXOB010000043.1"/>
</dbReference>
<sequence length="236" mass="26074">MKFRKLLSAAILFFAAFFVRGVEVVNAGHSGWNSRQLREIFRQELDKNRPDLIILMVGTNDNLNSYNLVPPEEFEKNLTAMAEAARASGAELLLCEIPNACQELMQKRHKADFFRRETAEDKVRRANQIVAAVAEAQRIPLLKTTEILGKATTDAASLIRNPANSGNEDGVHPTPNGYFRLADAIAKRIKAEQWKPKRILCIGDSITFGAAVKGAGTAAPDAETYPGRLARELNAR</sequence>
<dbReference type="SUPFAM" id="SSF52266">
    <property type="entry name" value="SGNH hydrolase"/>
    <property type="match status" value="1"/>
</dbReference>
<dbReference type="PANTHER" id="PTHR30383:SF5">
    <property type="entry name" value="SGNH HYDROLASE-TYPE ESTERASE DOMAIN-CONTAINING PROTEIN"/>
    <property type="match status" value="1"/>
</dbReference>
<dbReference type="Proteomes" id="UP000435649">
    <property type="component" value="Unassembled WGS sequence"/>
</dbReference>
<gene>
    <name evidence="3" type="ORF">FYJ85_09770</name>
</gene>
<keyword evidence="3" id="KW-0378">Hydrolase</keyword>
<dbReference type="CDD" id="cd00229">
    <property type="entry name" value="SGNH_hydrolase"/>
    <property type="match status" value="1"/>
</dbReference>
<keyword evidence="1" id="KW-0732">Signal</keyword>
<evidence type="ECO:0000259" key="2">
    <source>
        <dbReference type="Pfam" id="PF13472"/>
    </source>
</evidence>
<dbReference type="Gene3D" id="3.40.50.1110">
    <property type="entry name" value="SGNH hydrolase"/>
    <property type="match status" value="2"/>
</dbReference>
<reference evidence="3 4" key="1">
    <citation type="submission" date="2019-08" db="EMBL/GenBank/DDBJ databases">
        <title>In-depth cultivation of the pig gut microbiome towards novel bacterial diversity and tailored functional studies.</title>
        <authorList>
            <person name="Wylensek D."/>
            <person name="Hitch T.C.A."/>
            <person name="Clavel T."/>
        </authorList>
    </citation>
    <scope>NUCLEOTIDE SEQUENCE [LARGE SCALE GENOMIC DNA]</scope>
    <source>
        <strain evidence="3 4">BBE-744-WT-12</strain>
    </source>
</reference>
<dbReference type="PANTHER" id="PTHR30383">
    <property type="entry name" value="THIOESTERASE 1/PROTEASE 1/LYSOPHOSPHOLIPASE L1"/>
    <property type="match status" value="1"/>
</dbReference>
<evidence type="ECO:0000313" key="4">
    <source>
        <dbReference type="Proteomes" id="UP000435649"/>
    </source>
</evidence>
<keyword evidence="4" id="KW-1185">Reference proteome</keyword>
<proteinExistence type="predicted"/>
<accession>A0A844G492</accession>
<feature type="signal peptide" evidence="1">
    <location>
        <begin position="1"/>
        <end position="21"/>
    </location>
</feature>
<evidence type="ECO:0000313" key="3">
    <source>
        <dbReference type="EMBL" id="MST97328.1"/>
    </source>
</evidence>
<dbReference type="InterPro" id="IPR051532">
    <property type="entry name" value="Ester_Hydrolysis_Enzymes"/>
</dbReference>
<dbReference type="AlphaFoldDB" id="A0A844G492"/>
<comment type="caution">
    <text evidence="3">The sequence shown here is derived from an EMBL/GenBank/DDBJ whole genome shotgun (WGS) entry which is preliminary data.</text>
</comment>
<dbReference type="InterPro" id="IPR013830">
    <property type="entry name" value="SGNH_hydro"/>
</dbReference>